<dbReference type="PANTHER" id="PTHR43798">
    <property type="entry name" value="MONOACYLGLYCEROL LIPASE"/>
    <property type="match status" value="1"/>
</dbReference>
<keyword evidence="1 3" id="KW-0378">Hydrolase</keyword>
<protein>
    <submittedName>
        <fullName evidence="3">Alpha/beta hydrolase</fullName>
    </submittedName>
</protein>
<evidence type="ECO:0000256" key="1">
    <source>
        <dbReference type="ARBA" id="ARBA00022801"/>
    </source>
</evidence>
<dbReference type="EMBL" id="CP119317">
    <property type="protein sequence ID" value="WEK56206.1"/>
    <property type="molecule type" value="Genomic_DNA"/>
</dbReference>
<dbReference type="GO" id="GO:0016787">
    <property type="term" value="F:hydrolase activity"/>
    <property type="evidence" value="ECO:0007669"/>
    <property type="project" value="UniProtKB-KW"/>
</dbReference>
<evidence type="ECO:0000313" key="3">
    <source>
        <dbReference type="EMBL" id="WEK56206.1"/>
    </source>
</evidence>
<keyword evidence="4" id="KW-1185">Reference proteome</keyword>
<dbReference type="Proteomes" id="UP001178662">
    <property type="component" value="Chromosome"/>
</dbReference>
<dbReference type="AlphaFoldDB" id="A0AA95F099"/>
<dbReference type="InterPro" id="IPR050266">
    <property type="entry name" value="AB_hydrolase_sf"/>
</dbReference>
<dbReference type="Gene3D" id="3.40.50.1820">
    <property type="entry name" value="alpha/beta hydrolase"/>
    <property type="match status" value="1"/>
</dbReference>
<sequence>MPYLKVDGSSIYYEVYGEGVPLIFIHSHGLSHQMFSPQIHYFRKHYKLILVDLRGNGRSGALGVNNSHILQAQCEDLKLLLDQLEISNAVWVGVSDGGILVQQFMELYPQYVSAIILSDSYSQNRSKGWVGKLASALHTASSVTSYLPNEFFTRSLKLTYYNWDFAYRVLRNEMVQKRPTEWIKQRAALKEVDLTPSLNQINVPVLCVVGDFSQTAIQRMQETVSFIPDATLQIIEDSYDPSNLCQPMKFNEALRDFLELHKERLILDSA</sequence>
<dbReference type="InterPro" id="IPR000073">
    <property type="entry name" value="AB_hydrolase_1"/>
</dbReference>
<organism evidence="3 4">
    <name type="scientific">Candidatus Cohnella colombiensis</name>
    <dbReference type="NCBI Taxonomy" id="3121368"/>
    <lineage>
        <taxon>Bacteria</taxon>
        <taxon>Bacillati</taxon>
        <taxon>Bacillota</taxon>
        <taxon>Bacilli</taxon>
        <taxon>Bacillales</taxon>
        <taxon>Paenibacillaceae</taxon>
        <taxon>Cohnella</taxon>
    </lineage>
</organism>
<dbReference type="SUPFAM" id="SSF53474">
    <property type="entry name" value="alpha/beta-Hydrolases"/>
    <property type="match status" value="1"/>
</dbReference>
<gene>
    <name evidence="3" type="ORF">P0Y55_09210</name>
</gene>
<accession>A0AA95F099</accession>
<dbReference type="InterPro" id="IPR029058">
    <property type="entry name" value="AB_hydrolase_fold"/>
</dbReference>
<dbReference type="PANTHER" id="PTHR43798:SF31">
    <property type="entry name" value="AB HYDROLASE SUPERFAMILY PROTEIN YCLE"/>
    <property type="match status" value="1"/>
</dbReference>
<evidence type="ECO:0000259" key="2">
    <source>
        <dbReference type="Pfam" id="PF00561"/>
    </source>
</evidence>
<feature type="domain" description="AB hydrolase-1" evidence="2">
    <location>
        <begin position="21"/>
        <end position="239"/>
    </location>
</feature>
<reference evidence="3" key="1">
    <citation type="submission" date="2023-03" db="EMBL/GenBank/DDBJ databases">
        <title>Andean soil-derived lignocellulolytic bacterial consortium as a source of novel taxa and putative plastic-active enzymes.</title>
        <authorList>
            <person name="Diaz-Garcia L."/>
            <person name="Chuvochina M."/>
            <person name="Feuerriegel G."/>
            <person name="Bunk B."/>
            <person name="Sproer C."/>
            <person name="Streit W.R."/>
            <person name="Rodriguez L.M."/>
            <person name="Overmann J."/>
            <person name="Jimenez D.J."/>
        </authorList>
    </citation>
    <scope>NUCLEOTIDE SEQUENCE</scope>
    <source>
        <strain evidence="3">MAG 2441</strain>
    </source>
</reference>
<dbReference type="GO" id="GO:0016020">
    <property type="term" value="C:membrane"/>
    <property type="evidence" value="ECO:0007669"/>
    <property type="project" value="TreeGrafter"/>
</dbReference>
<dbReference type="Pfam" id="PF00561">
    <property type="entry name" value="Abhydrolase_1"/>
    <property type="match status" value="1"/>
</dbReference>
<name>A0AA95F099_9BACL</name>
<evidence type="ECO:0000313" key="4">
    <source>
        <dbReference type="Proteomes" id="UP001178662"/>
    </source>
</evidence>
<proteinExistence type="predicted"/>